<sequence>MALVIQNYFNLLSNEDGDNVVPDVSSRKAPTPLAAGAKKKNKNKQKPAKKKVMTQQPANPVNVVAQDHGTAKTKTALRSSMQDNQQKEERVVETKLTLKEYEQELLEKKQALYAAWKQAVEREVGLDKDFESMMPVHKKKVDDEDDQVLAKPKKKEISQHNDKHKAVIDMKGFLKPLRRRESKKHPVAANGGFVKTEIEIETETETTVSFQDAVQFPARK</sequence>
<protein>
    <submittedName>
        <fullName evidence="1">Uncharacterized protein</fullName>
    </submittedName>
</protein>
<reference evidence="2" key="1">
    <citation type="journal article" date="2023" name="G3 (Bethesda)">
        <title>Genome assembly and association tests identify interacting loci associated with vigor, precocity, and sex in interspecific pistachio rootstocks.</title>
        <authorList>
            <person name="Palmer W."/>
            <person name="Jacygrad E."/>
            <person name="Sagayaradj S."/>
            <person name="Cavanaugh K."/>
            <person name="Han R."/>
            <person name="Bertier L."/>
            <person name="Beede B."/>
            <person name="Kafkas S."/>
            <person name="Golino D."/>
            <person name="Preece J."/>
            <person name="Michelmore R."/>
        </authorList>
    </citation>
    <scope>NUCLEOTIDE SEQUENCE [LARGE SCALE GENOMIC DNA]</scope>
</reference>
<evidence type="ECO:0000313" key="1">
    <source>
        <dbReference type="EMBL" id="KAJ0008476.1"/>
    </source>
</evidence>
<name>A0ACC0X1U1_9ROSI</name>
<evidence type="ECO:0000313" key="2">
    <source>
        <dbReference type="Proteomes" id="UP001163603"/>
    </source>
</evidence>
<keyword evidence="2" id="KW-1185">Reference proteome</keyword>
<accession>A0ACC0X1U1</accession>
<organism evidence="1 2">
    <name type="scientific">Pistacia integerrima</name>
    <dbReference type="NCBI Taxonomy" id="434235"/>
    <lineage>
        <taxon>Eukaryota</taxon>
        <taxon>Viridiplantae</taxon>
        <taxon>Streptophyta</taxon>
        <taxon>Embryophyta</taxon>
        <taxon>Tracheophyta</taxon>
        <taxon>Spermatophyta</taxon>
        <taxon>Magnoliopsida</taxon>
        <taxon>eudicotyledons</taxon>
        <taxon>Gunneridae</taxon>
        <taxon>Pentapetalae</taxon>
        <taxon>rosids</taxon>
        <taxon>malvids</taxon>
        <taxon>Sapindales</taxon>
        <taxon>Anacardiaceae</taxon>
        <taxon>Pistacia</taxon>
    </lineage>
</organism>
<proteinExistence type="predicted"/>
<comment type="caution">
    <text evidence="1">The sequence shown here is derived from an EMBL/GenBank/DDBJ whole genome shotgun (WGS) entry which is preliminary data.</text>
</comment>
<dbReference type="EMBL" id="CM047750">
    <property type="protein sequence ID" value="KAJ0008476.1"/>
    <property type="molecule type" value="Genomic_DNA"/>
</dbReference>
<gene>
    <name evidence="1" type="ORF">Pint_30310</name>
</gene>
<dbReference type="Proteomes" id="UP001163603">
    <property type="component" value="Chromosome 15"/>
</dbReference>